<evidence type="ECO:0000256" key="2">
    <source>
        <dbReference type="SAM" id="SignalP"/>
    </source>
</evidence>
<dbReference type="AlphaFoldDB" id="A0A1E7YIY8"/>
<comment type="caution">
    <text evidence="3">The sequence shown here is derived from an EMBL/GenBank/DDBJ whole genome shotgun (WGS) entry which is preliminary data.</text>
</comment>
<accession>A0A1E7YIY8</accession>
<evidence type="ECO:0000313" key="4">
    <source>
        <dbReference type="Proteomes" id="UP000175616"/>
    </source>
</evidence>
<dbReference type="SUPFAM" id="SSF144059">
    <property type="entry name" value="ImpE-like"/>
    <property type="match status" value="1"/>
</dbReference>
<keyword evidence="2" id="KW-0732">Signal</keyword>
<dbReference type="Gene3D" id="1.25.40.10">
    <property type="entry name" value="Tetratricopeptide repeat domain"/>
    <property type="match status" value="1"/>
</dbReference>
<dbReference type="Proteomes" id="UP000175616">
    <property type="component" value="Unassembled WGS sequence"/>
</dbReference>
<protein>
    <submittedName>
        <fullName evidence="3">Uncharacterized protein</fullName>
    </submittedName>
</protein>
<dbReference type="Pfam" id="PF13429">
    <property type="entry name" value="TPR_15"/>
    <property type="match status" value="1"/>
</dbReference>
<reference evidence="3 4" key="1">
    <citation type="submission" date="2016-06" db="EMBL/GenBank/DDBJ databases">
        <title>Gene turnover analysis identifies the evolutionary adaptation of the extremophile Acidithiobacillus caldus.</title>
        <authorList>
            <person name="Zhang X."/>
        </authorList>
    </citation>
    <scope>NUCLEOTIDE SEQUENCE [LARGE SCALE GENOMIC DNA]</scope>
    <source>
        <strain evidence="3 4">DX</strain>
    </source>
</reference>
<sequence>MRSGIFVLCCLCLPILAQARTVTAPADWWKAPGSLASDDAQWRAKYLRQKEVANAFAADLEQSQKTGKGMRYLDQGGESPSWYAPPLVVQPYPGPYASRLYDLAWSAFLQSHRLHEAYRLAYTAVQLRPEDRQWRQRLIQVALWLGQREQALTQWTWLAQHGDAAATQQAVTLAVSLSRPDLVVQLLSPAARAGTLSDADWKSLIFAYGELGEPDRALRIIDTALRRGGPRRYLLEQKAYLSYQLGELHQSLSALQRSAQIYGTTVHIAVEEARLLSMRGDYRLAFQALKRARTAATLDDVPFWQLYALLAWEIHDDSAAFAAEKTLYLLGAASKYDLQRLVLLSGKESPEAAMHVAEEGWRRYHLPLFYFEALYYAGAAQQWQTLGGLLNQVPANDPDGIRNYPAYWMAMGQWASAEGNFDAAGRAYAEVLHLNPEDELAQVNLLWMLIDHDRVATLRALLVGDALHPAPGLRDAVANALERMGRSRAALYLNLAPDRRARDGSPRALLQQAGLWAESGSSGIAWSQRQQAARLSLEALERGGTGVVQP</sequence>
<evidence type="ECO:0000256" key="1">
    <source>
        <dbReference type="PROSITE-ProRule" id="PRU00339"/>
    </source>
</evidence>
<feature type="signal peptide" evidence="2">
    <location>
        <begin position="1"/>
        <end position="19"/>
    </location>
</feature>
<organism evidence="3 4">
    <name type="scientific">Acidithiobacillus caldus</name>
    <dbReference type="NCBI Taxonomy" id="33059"/>
    <lineage>
        <taxon>Bacteria</taxon>
        <taxon>Pseudomonadati</taxon>
        <taxon>Pseudomonadota</taxon>
        <taxon>Acidithiobacillia</taxon>
        <taxon>Acidithiobacillales</taxon>
        <taxon>Acidithiobacillaceae</taxon>
        <taxon>Acidithiobacillus</taxon>
    </lineage>
</organism>
<dbReference type="InterPro" id="IPR011990">
    <property type="entry name" value="TPR-like_helical_dom_sf"/>
</dbReference>
<evidence type="ECO:0000313" key="3">
    <source>
        <dbReference type="EMBL" id="OFC28958.1"/>
    </source>
</evidence>
<feature type="repeat" description="TPR" evidence="1">
    <location>
        <begin position="405"/>
        <end position="438"/>
    </location>
</feature>
<keyword evidence="1" id="KW-0802">TPR repeat</keyword>
<feature type="chain" id="PRO_5009208972" evidence="2">
    <location>
        <begin position="20"/>
        <end position="550"/>
    </location>
</feature>
<proteinExistence type="predicted"/>
<dbReference type="PROSITE" id="PS50005">
    <property type="entry name" value="TPR"/>
    <property type="match status" value="1"/>
</dbReference>
<name>A0A1E7YIY8_9PROT</name>
<dbReference type="SUPFAM" id="SSF48452">
    <property type="entry name" value="TPR-like"/>
    <property type="match status" value="1"/>
</dbReference>
<dbReference type="RefSeq" id="WP_070118604.1">
    <property type="nucleotide sequence ID" value="NZ_CP133598.1"/>
</dbReference>
<dbReference type="InterPro" id="IPR019734">
    <property type="entry name" value="TPR_rpt"/>
</dbReference>
<gene>
    <name evidence="3" type="ORF">BAE27_14910</name>
</gene>
<dbReference type="EMBL" id="LZYE01000367">
    <property type="protein sequence ID" value="OFC28958.1"/>
    <property type="molecule type" value="Genomic_DNA"/>
</dbReference>